<gene>
    <name evidence="3" type="ORF">K8344_01200</name>
</gene>
<feature type="repeat" description="TPR" evidence="1">
    <location>
        <begin position="52"/>
        <end position="85"/>
    </location>
</feature>
<evidence type="ECO:0000313" key="4">
    <source>
        <dbReference type="Proteomes" id="UP001139462"/>
    </source>
</evidence>
<feature type="compositionally biased region" description="Polar residues" evidence="2">
    <location>
        <begin position="254"/>
        <end position="269"/>
    </location>
</feature>
<dbReference type="SUPFAM" id="SSF48452">
    <property type="entry name" value="TPR-like"/>
    <property type="match status" value="1"/>
</dbReference>
<reference evidence="3" key="1">
    <citation type="submission" date="2021-09" db="EMBL/GenBank/DDBJ databases">
        <title>Genome of Aequorivita sp. strain F64183.</title>
        <authorList>
            <person name="Wang Y."/>
        </authorList>
    </citation>
    <scope>NUCLEOTIDE SEQUENCE</scope>
    <source>
        <strain evidence="3">F64183</strain>
    </source>
</reference>
<sequence length="302" mass="34744">MKRKNNKMMFEERTFFQSNNTFRIVMILCISIISLNSFAQQSKEQINELKAAQNYLSEAQQMLQKEKFPDAEANYRQAISLNPKDETAKYNLGTAYYGKEKNAEAMLRFKQAAVTATTKADKHRAFHNLGNTYMNEKKYTEAVESYKNALRNNPNDDETRYNLALAKDLLDKNPPPPEDQNDKNDDKNEDNKDQDNQDKQDQDDKNKDGDKSDEGDQKDDKDKGDQKDKKDEGDKDKDKGKSDKPKDSEGDKPQQQQPVPGQLSPQQVKSLLEAMNNEEKKTQEKINAEKQKGAKVKSDKDW</sequence>
<dbReference type="Gene3D" id="1.25.40.10">
    <property type="entry name" value="Tetratricopeptide repeat domain"/>
    <property type="match status" value="2"/>
</dbReference>
<dbReference type="Proteomes" id="UP001139462">
    <property type="component" value="Unassembled WGS sequence"/>
</dbReference>
<proteinExistence type="predicted"/>
<protein>
    <submittedName>
        <fullName evidence="3">Tetratricopeptide repeat protein</fullName>
    </submittedName>
</protein>
<comment type="caution">
    <text evidence="3">The sequence shown here is derived from an EMBL/GenBank/DDBJ whole genome shotgun (WGS) entry which is preliminary data.</text>
</comment>
<dbReference type="Pfam" id="PF00515">
    <property type="entry name" value="TPR_1"/>
    <property type="match status" value="1"/>
</dbReference>
<dbReference type="EMBL" id="JAIRBB010000001">
    <property type="protein sequence ID" value="MCG2429722.1"/>
    <property type="molecule type" value="Genomic_DNA"/>
</dbReference>
<dbReference type="PROSITE" id="PS50293">
    <property type="entry name" value="TPR_REGION"/>
    <property type="match status" value="1"/>
</dbReference>
<dbReference type="InterPro" id="IPR011990">
    <property type="entry name" value="TPR-like_helical_dom_sf"/>
</dbReference>
<organism evidence="3 4">
    <name type="scientific">Aequorivita xiaoshiensis</name>
    <dbReference type="NCBI Taxonomy" id="2874476"/>
    <lineage>
        <taxon>Bacteria</taxon>
        <taxon>Pseudomonadati</taxon>
        <taxon>Bacteroidota</taxon>
        <taxon>Flavobacteriia</taxon>
        <taxon>Flavobacteriales</taxon>
        <taxon>Flavobacteriaceae</taxon>
        <taxon>Aequorivita</taxon>
    </lineage>
</organism>
<evidence type="ECO:0000256" key="1">
    <source>
        <dbReference type="PROSITE-ProRule" id="PRU00339"/>
    </source>
</evidence>
<feature type="region of interest" description="Disordered" evidence="2">
    <location>
        <begin position="167"/>
        <end position="302"/>
    </location>
</feature>
<feature type="repeat" description="TPR" evidence="1">
    <location>
        <begin position="123"/>
        <end position="156"/>
    </location>
</feature>
<dbReference type="PANTHER" id="PTHR12558">
    <property type="entry name" value="CELL DIVISION CYCLE 16,23,27"/>
    <property type="match status" value="1"/>
</dbReference>
<dbReference type="AlphaFoldDB" id="A0A9X1R0K6"/>
<dbReference type="RefSeq" id="WP_237606449.1">
    <property type="nucleotide sequence ID" value="NZ_JAIRBB010000001.1"/>
</dbReference>
<dbReference type="PROSITE" id="PS50005">
    <property type="entry name" value="TPR"/>
    <property type="match status" value="2"/>
</dbReference>
<name>A0A9X1R0K6_9FLAO</name>
<dbReference type="Pfam" id="PF13414">
    <property type="entry name" value="TPR_11"/>
    <property type="match status" value="1"/>
</dbReference>
<feature type="compositionally biased region" description="Basic and acidic residues" evidence="2">
    <location>
        <begin position="180"/>
        <end position="252"/>
    </location>
</feature>
<evidence type="ECO:0000256" key="2">
    <source>
        <dbReference type="SAM" id="MobiDB-lite"/>
    </source>
</evidence>
<evidence type="ECO:0000313" key="3">
    <source>
        <dbReference type="EMBL" id="MCG2429722.1"/>
    </source>
</evidence>
<feature type="compositionally biased region" description="Basic and acidic residues" evidence="2">
    <location>
        <begin position="277"/>
        <end position="302"/>
    </location>
</feature>
<dbReference type="PANTHER" id="PTHR12558:SF13">
    <property type="entry name" value="CELL DIVISION CYCLE PROTEIN 27 HOMOLOG"/>
    <property type="match status" value="1"/>
</dbReference>
<accession>A0A9X1R0K6</accession>
<dbReference type="SMART" id="SM00028">
    <property type="entry name" value="TPR"/>
    <property type="match status" value="3"/>
</dbReference>
<keyword evidence="4" id="KW-1185">Reference proteome</keyword>
<keyword evidence="1" id="KW-0802">TPR repeat</keyword>
<dbReference type="InterPro" id="IPR019734">
    <property type="entry name" value="TPR_rpt"/>
</dbReference>